<gene>
    <name evidence="7" type="ORF">NQ315_007428</name>
</gene>
<evidence type="ECO:0000256" key="1">
    <source>
        <dbReference type="ARBA" id="ARBA00022723"/>
    </source>
</evidence>
<dbReference type="GO" id="GO:0008270">
    <property type="term" value="F:zinc ion binding"/>
    <property type="evidence" value="ECO:0007669"/>
    <property type="project" value="UniProtKB-KW"/>
</dbReference>
<feature type="domain" description="C2H2-type" evidence="6">
    <location>
        <begin position="352"/>
        <end position="382"/>
    </location>
</feature>
<dbReference type="Pfam" id="PF00096">
    <property type="entry name" value="zf-C2H2"/>
    <property type="match status" value="3"/>
</dbReference>
<feature type="domain" description="C2H2-type" evidence="6">
    <location>
        <begin position="416"/>
        <end position="443"/>
    </location>
</feature>
<keyword evidence="3 5" id="KW-0863">Zinc-finger</keyword>
<feature type="domain" description="C2H2-type" evidence="6">
    <location>
        <begin position="321"/>
        <end position="343"/>
    </location>
</feature>
<dbReference type="AlphaFoldDB" id="A0AAV8VHA5"/>
<dbReference type="EMBL" id="JANEYG010000089">
    <property type="protein sequence ID" value="KAJ8913711.1"/>
    <property type="molecule type" value="Genomic_DNA"/>
</dbReference>
<dbReference type="FunFam" id="3.30.160.60:FF:002203">
    <property type="entry name" value="Zinc finger protein 142-like Protein"/>
    <property type="match status" value="1"/>
</dbReference>
<dbReference type="SMART" id="SM00868">
    <property type="entry name" value="zf-AD"/>
    <property type="match status" value="2"/>
</dbReference>
<keyword evidence="2" id="KW-0677">Repeat</keyword>
<dbReference type="PROSITE" id="PS00028">
    <property type="entry name" value="ZINC_FINGER_C2H2_1"/>
    <property type="match status" value="1"/>
</dbReference>
<dbReference type="GO" id="GO:0043565">
    <property type="term" value="F:sequence-specific DNA binding"/>
    <property type="evidence" value="ECO:0007669"/>
    <property type="project" value="TreeGrafter"/>
</dbReference>
<evidence type="ECO:0000256" key="5">
    <source>
        <dbReference type="PROSITE-ProRule" id="PRU00042"/>
    </source>
</evidence>
<evidence type="ECO:0000313" key="7">
    <source>
        <dbReference type="EMBL" id="KAJ8913711.1"/>
    </source>
</evidence>
<evidence type="ECO:0000313" key="8">
    <source>
        <dbReference type="Proteomes" id="UP001159042"/>
    </source>
</evidence>
<dbReference type="PANTHER" id="PTHR24408:SF58">
    <property type="entry name" value="TRANSCRIPTION FACTOR (TFIIIA), PUTATIVE (AFU_ORTHOLOGUE AFUA_1G05150)-RELATED"/>
    <property type="match status" value="1"/>
</dbReference>
<evidence type="ECO:0000256" key="4">
    <source>
        <dbReference type="ARBA" id="ARBA00022833"/>
    </source>
</evidence>
<keyword evidence="1" id="KW-0479">Metal-binding</keyword>
<keyword evidence="4" id="KW-0862">Zinc</keyword>
<accession>A0AAV8VHA5</accession>
<dbReference type="Proteomes" id="UP001159042">
    <property type="component" value="Unassembled WGS sequence"/>
</dbReference>
<protein>
    <recommendedName>
        <fullName evidence="6">C2H2-type domain-containing protein</fullName>
    </recommendedName>
</protein>
<comment type="caution">
    <text evidence="7">The sequence shown here is derived from an EMBL/GenBank/DDBJ whole genome shotgun (WGS) entry which is preliminary data.</text>
</comment>
<sequence>MNGSMTRLCELCSNAFSECNFEEIVEATRELLNVLLIQVSIDKNRRALMCQYCSDKVKLLYEFKSGCLYTEDFVSAFIDANKTQVDLKELFVNEKEHGKPTNILLDQNLCRLCMEVVVSGAGIVSLDKNESYVVFIKGLIKKCVPEVNMHSTKNAVVCDTCVHSLEDYSIFLDSCADVADKKTKFHGPQSETGQSAIEKFSGFYDATPDKSDKETFTGQENYGIKIERIEDEAFDCFQLGDHQDVSTDTEQSKYAPYNCENSESAVDNPLPVIKSQAKEHESGLKVKSELDCGTTTLENRSETEPYKKIQSKDKSRRKKCFKCDLCGYTSNQRGNLNKHTLIHKHPWEIEWFKCDSCGFKAKQKLHLRRHVERIHKHSSEVEWFQCDLCNAKFKQKPHLKRHVMSIHNYSAEASRFKCGSCDFSSKYNSSLQTHMSTHKPRSEIEWFHCDSCDYKADTCSKLKVHMSIHRDPLEVEWFSCHLCTFKSYQKAYVSTHVRRVHLKNTPRVSVECHLCDFKTHRKDHLTVHMLVHKDPSKVNWFSCDTCDYKSKYKQVLNTHMLIHKSGSEIKWFECYSCDYKAKRKQSLNRHMLLMHKEVTGEGESEDGCNKP</sequence>
<dbReference type="PANTHER" id="PTHR24408">
    <property type="entry name" value="ZINC FINGER PROTEIN"/>
    <property type="match status" value="1"/>
</dbReference>
<organism evidence="7 8">
    <name type="scientific">Exocentrus adspersus</name>
    <dbReference type="NCBI Taxonomy" id="1586481"/>
    <lineage>
        <taxon>Eukaryota</taxon>
        <taxon>Metazoa</taxon>
        <taxon>Ecdysozoa</taxon>
        <taxon>Arthropoda</taxon>
        <taxon>Hexapoda</taxon>
        <taxon>Insecta</taxon>
        <taxon>Pterygota</taxon>
        <taxon>Neoptera</taxon>
        <taxon>Endopterygota</taxon>
        <taxon>Coleoptera</taxon>
        <taxon>Polyphaga</taxon>
        <taxon>Cucujiformia</taxon>
        <taxon>Chrysomeloidea</taxon>
        <taxon>Cerambycidae</taxon>
        <taxon>Lamiinae</taxon>
        <taxon>Acanthocinini</taxon>
        <taxon>Exocentrus</taxon>
    </lineage>
</organism>
<name>A0AAV8VHA5_9CUCU</name>
<dbReference type="PROSITE" id="PS50157">
    <property type="entry name" value="ZINC_FINGER_C2H2_2"/>
    <property type="match status" value="4"/>
</dbReference>
<dbReference type="InterPro" id="IPR013087">
    <property type="entry name" value="Znf_C2H2_type"/>
</dbReference>
<dbReference type="SUPFAM" id="SSF57667">
    <property type="entry name" value="beta-beta-alpha zinc fingers"/>
    <property type="match status" value="3"/>
</dbReference>
<dbReference type="Gene3D" id="3.30.160.60">
    <property type="entry name" value="Classic Zinc Finger"/>
    <property type="match status" value="6"/>
</dbReference>
<evidence type="ECO:0000256" key="3">
    <source>
        <dbReference type="ARBA" id="ARBA00022771"/>
    </source>
</evidence>
<dbReference type="InterPro" id="IPR012934">
    <property type="entry name" value="Znf_AD"/>
</dbReference>
<feature type="domain" description="C2H2-type" evidence="6">
    <location>
        <begin position="384"/>
        <end position="412"/>
    </location>
</feature>
<keyword evidence="8" id="KW-1185">Reference proteome</keyword>
<dbReference type="FunFam" id="3.30.160.60:FF:000446">
    <property type="entry name" value="Zinc finger protein"/>
    <property type="match status" value="1"/>
</dbReference>
<evidence type="ECO:0000256" key="2">
    <source>
        <dbReference type="ARBA" id="ARBA00022737"/>
    </source>
</evidence>
<dbReference type="SMART" id="SM00355">
    <property type="entry name" value="ZnF_C2H2"/>
    <property type="match status" value="9"/>
</dbReference>
<evidence type="ECO:0000259" key="6">
    <source>
        <dbReference type="PROSITE" id="PS50157"/>
    </source>
</evidence>
<dbReference type="InterPro" id="IPR036236">
    <property type="entry name" value="Znf_C2H2_sf"/>
</dbReference>
<dbReference type="GO" id="GO:0000981">
    <property type="term" value="F:DNA-binding transcription factor activity, RNA polymerase II-specific"/>
    <property type="evidence" value="ECO:0007669"/>
    <property type="project" value="TreeGrafter"/>
</dbReference>
<dbReference type="GO" id="GO:0005634">
    <property type="term" value="C:nucleus"/>
    <property type="evidence" value="ECO:0007669"/>
    <property type="project" value="InterPro"/>
</dbReference>
<reference evidence="7 8" key="1">
    <citation type="journal article" date="2023" name="Insect Mol. Biol.">
        <title>Genome sequencing provides insights into the evolution of gene families encoding plant cell wall-degrading enzymes in longhorned beetles.</title>
        <authorList>
            <person name="Shin N.R."/>
            <person name="Okamura Y."/>
            <person name="Kirsch R."/>
            <person name="Pauchet Y."/>
        </authorList>
    </citation>
    <scope>NUCLEOTIDE SEQUENCE [LARGE SCALE GENOMIC DNA]</scope>
    <source>
        <tissue evidence="7">Midgut</tissue>
    </source>
</reference>
<proteinExistence type="predicted"/>